<evidence type="ECO:0000256" key="3">
    <source>
        <dbReference type="SAM" id="Phobius"/>
    </source>
</evidence>
<dbReference type="InterPro" id="IPR002401">
    <property type="entry name" value="Cyt_P450_E_grp-I"/>
</dbReference>
<dbReference type="GO" id="GO:0004497">
    <property type="term" value="F:monooxygenase activity"/>
    <property type="evidence" value="ECO:0007669"/>
    <property type="project" value="InterPro"/>
</dbReference>
<evidence type="ECO:0000256" key="2">
    <source>
        <dbReference type="PIRSR" id="PIRSR602401-1"/>
    </source>
</evidence>
<accession>A0A8H7WEF0</accession>
<organism evidence="4 5">
    <name type="scientific">Cadophora malorum</name>
    <dbReference type="NCBI Taxonomy" id="108018"/>
    <lineage>
        <taxon>Eukaryota</taxon>
        <taxon>Fungi</taxon>
        <taxon>Dikarya</taxon>
        <taxon>Ascomycota</taxon>
        <taxon>Pezizomycotina</taxon>
        <taxon>Leotiomycetes</taxon>
        <taxon>Helotiales</taxon>
        <taxon>Ploettnerulaceae</taxon>
        <taxon>Cadophora</taxon>
    </lineage>
</organism>
<comment type="cofactor">
    <cofactor evidence="2">
        <name>heme</name>
        <dbReference type="ChEBI" id="CHEBI:30413"/>
    </cofactor>
</comment>
<protein>
    <recommendedName>
        <fullName evidence="6">Cytochrome P450</fullName>
    </recommendedName>
</protein>
<evidence type="ECO:0000313" key="5">
    <source>
        <dbReference type="Proteomes" id="UP000664132"/>
    </source>
</evidence>
<dbReference type="PRINTS" id="PR00463">
    <property type="entry name" value="EP450I"/>
</dbReference>
<dbReference type="EMBL" id="JAFJYH010000037">
    <property type="protein sequence ID" value="KAG4423280.1"/>
    <property type="molecule type" value="Genomic_DNA"/>
</dbReference>
<dbReference type="GO" id="GO:0005506">
    <property type="term" value="F:iron ion binding"/>
    <property type="evidence" value="ECO:0007669"/>
    <property type="project" value="InterPro"/>
</dbReference>
<dbReference type="PANTHER" id="PTHR24305">
    <property type="entry name" value="CYTOCHROME P450"/>
    <property type="match status" value="1"/>
</dbReference>
<dbReference type="InterPro" id="IPR036396">
    <property type="entry name" value="Cyt_P450_sf"/>
</dbReference>
<evidence type="ECO:0008006" key="6">
    <source>
        <dbReference type="Google" id="ProtNLM"/>
    </source>
</evidence>
<keyword evidence="2" id="KW-0479">Metal-binding</keyword>
<sequence>MVGIVALTVWLLLAYGIGKYSYCLWTNIQHAKRTGLPYLVGPFYPIGYGWVFLAEILGPILRRIPIIQNWGWLWLIDRQVSWSRPRIAESQYGDTYIIVTPFIMYLKTSNAELGTQLTTRKTDFLKPVERYKIVDLFGKSILTQEGHEWKRHRKIVGPSFSEKSNRLVFEESVRQAEGMMSVWAERKGNTREKMMIGNAATYAATLSLHVICAAGFGVPTLWPNEDEEKLGSRGIPGFSDKTLTGGHELSFQGGLTQLLKQLMWFVIFPPWMLKKSPLNVHQTAYQAFHECTTYFGELLDIKKKQMNLGESEQGTMDLLGPMIRANYAEAGPDSKNAKLTSPTLTREEILGNSFIFLFAGHETTANNIHFSILLLAMNISAQRRMQADIDCILGSKPASEFSYLNDMPRLWNSMVGAVLLEELRLIPAILNIPKQSNGEQTVTVDGKQITFPDKMFLHLNVVGTNRNPRYWPDSPNEFMPERWLPRERTPSDTSQVTEKSDVAKETFDGLETASFEISGATSLLKPRKGSFISYSEGQRACPGRRFAQVEGTAVLSTLFQKYSVELDVSSWASDEEVEKMAREERRELYGKALKRAEKIIRRSEQTITLQMLPGDEVPIRFVEKGKERFWECY</sequence>
<reference evidence="4" key="1">
    <citation type="submission" date="2021-02" db="EMBL/GenBank/DDBJ databases">
        <title>Genome sequence Cadophora malorum strain M34.</title>
        <authorList>
            <person name="Stefanovic E."/>
            <person name="Vu D."/>
            <person name="Scully C."/>
            <person name="Dijksterhuis J."/>
            <person name="Roader J."/>
            <person name="Houbraken J."/>
        </authorList>
    </citation>
    <scope>NUCLEOTIDE SEQUENCE</scope>
    <source>
        <strain evidence="4">M34</strain>
    </source>
</reference>
<dbReference type="AlphaFoldDB" id="A0A8H7WEF0"/>
<comment type="caution">
    <text evidence="4">The sequence shown here is derived from an EMBL/GenBank/DDBJ whole genome shotgun (WGS) entry which is preliminary data.</text>
</comment>
<keyword evidence="5" id="KW-1185">Reference proteome</keyword>
<evidence type="ECO:0000313" key="4">
    <source>
        <dbReference type="EMBL" id="KAG4423280.1"/>
    </source>
</evidence>
<dbReference type="GO" id="GO:0016705">
    <property type="term" value="F:oxidoreductase activity, acting on paired donors, with incorporation or reduction of molecular oxygen"/>
    <property type="evidence" value="ECO:0007669"/>
    <property type="project" value="InterPro"/>
</dbReference>
<dbReference type="Gene3D" id="1.10.630.10">
    <property type="entry name" value="Cytochrome P450"/>
    <property type="match status" value="1"/>
</dbReference>
<dbReference type="Proteomes" id="UP000664132">
    <property type="component" value="Unassembled WGS sequence"/>
</dbReference>
<keyword evidence="3" id="KW-0812">Transmembrane</keyword>
<keyword evidence="2" id="KW-0349">Heme</keyword>
<dbReference type="InterPro" id="IPR001128">
    <property type="entry name" value="Cyt_P450"/>
</dbReference>
<feature type="transmembrane region" description="Helical" evidence="3">
    <location>
        <begin position="42"/>
        <end position="61"/>
    </location>
</feature>
<evidence type="ECO:0000256" key="1">
    <source>
        <dbReference type="ARBA" id="ARBA00010617"/>
    </source>
</evidence>
<dbReference type="OrthoDB" id="1470350at2759"/>
<dbReference type="GO" id="GO:0020037">
    <property type="term" value="F:heme binding"/>
    <property type="evidence" value="ECO:0007669"/>
    <property type="project" value="InterPro"/>
</dbReference>
<dbReference type="PRINTS" id="PR00385">
    <property type="entry name" value="P450"/>
</dbReference>
<proteinExistence type="inferred from homology"/>
<name>A0A8H7WEF0_9HELO</name>
<keyword evidence="3" id="KW-0472">Membrane</keyword>
<keyword evidence="3" id="KW-1133">Transmembrane helix</keyword>
<comment type="similarity">
    <text evidence="1">Belongs to the cytochrome P450 family.</text>
</comment>
<keyword evidence="2" id="KW-0408">Iron</keyword>
<feature type="binding site" description="axial binding residue" evidence="2">
    <location>
        <position position="541"/>
    </location>
    <ligand>
        <name>heme</name>
        <dbReference type="ChEBI" id="CHEBI:30413"/>
    </ligand>
    <ligandPart>
        <name>Fe</name>
        <dbReference type="ChEBI" id="CHEBI:18248"/>
    </ligandPart>
</feature>
<gene>
    <name evidence="4" type="ORF">IFR04_003646</name>
</gene>
<dbReference type="PANTHER" id="PTHR24305:SF166">
    <property type="entry name" value="CYTOCHROME P450 12A4, MITOCHONDRIAL-RELATED"/>
    <property type="match status" value="1"/>
</dbReference>
<dbReference type="SUPFAM" id="SSF48264">
    <property type="entry name" value="Cytochrome P450"/>
    <property type="match status" value="1"/>
</dbReference>
<dbReference type="Pfam" id="PF00067">
    <property type="entry name" value="p450"/>
    <property type="match status" value="1"/>
</dbReference>
<dbReference type="InterPro" id="IPR050121">
    <property type="entry name" value="Cytochrome_P450_monoxygenase"/>
</dbReference>